<dbReference type="PANTHER" id="PTHR30336">
    <property type="entry name" value="INNER MEMBRANE PROTEIN, PROBABLE PERMEASE"/>
    <property type="match status" value="1"/>
</dbReference>
<accession>A0ABS5QEA1</accession>
<evidence type="ECO:0000259" key="2">
    <source>
        <dbReference type="Pfam" id="PF02698"/>
    </source>
</evidence>
<feature type="transmembrane region" description="Helical" evidence="1">
    <location>
        <begin position="36"/>
        <end position="61"/>
    </location>
</feature>
<proteinExistence type="predicted"/>
<comment type="caution">
    <text evidence="3">The sequence shown here is derived from an EMBL/GenBank/DDBJ whole genome shotgun (WGS) entry which is preliminary data.</text>
</comment>
<dbReference type="Gene3D" id="3.40.50.620">
    <property type="entry name" value="HUPs"/>
    <property type="match status" value="1"/>
</dbReference>
<dbReference type="PANTHER" id="PTHR30336:SF4">
    <property type="entry name" value="ENVELOPE BIOGENESIS FACTOR ELYC"/>
    <property type="match status" value="1"/>
</dbReference>
<dbReference type="CDD" id="cd06259">
    <property type="entry name" value="YdcF-like"/>
    <property type="match status" value="1"/>
</dbReference>
<dbReference type="InterPro" id="IPR051599">
    <property type="entry name" value="Cell_Envelope_Assoc"/>
</dbReference>
<feature type="domain" description="DUF218" evidence="2">
    <location>
        <begin position="78"/>
        <end position="236"/>
    </location>
</feature>
<keyword evidence="1" id="KW-0812">Transmembrane</keyword>
<dbReference type="EMBL" id="JAHCDA010000002">
    <property type="protein sequence ID" value="MBS7812024.1"/>
    <property type="molecule type" value="Genomic_DNA"/>
</dbReference>
<evidence type="ECO:0000313" key="3">
    <source>
        <dbReference type="EMBL" id="MBS7812024.1"/>
    </source>
</evidence>
<gene>
    <name evidence="3" type="ORF">KHU32_13820</name>
</gene>
<evidence type="ECO:0000313" key="4">
    <source>
        <dbReference type="Proteomes" id="UP000766336"/>
    </source>
</evidence>
<dbReference type="Proteomes" id="UP000766336">
    <property type="component" value="Unassembled WGS sequence"/>
</dbReference>
<keyword evidence="1" id="KW-1133">Transmembrane helix</keyword>
<dbReference type="InterPro" id="IPR014729">
    <property type="entry name" value="Rossmann-like_a/b/a_fold"/>
</dbReference>
<evidence type="ECO:0000256" key="1">
    <source>
        <dbReference type="SAM" id="Phobius"/>
    </source>
</evidence>
<reference evidence="3 4" key="1">
    <citation type="submission" date="2021-05" db="EMBL/GenBank/DDBJ databases">
        <title>Roseococcus sp. XZZS9, whole genome shotgun sequencing project.</title>
        <authorList>
            <person name="Zhao G."/>
            <person name="Shen L."/>
        </authorList>
    </citation>
    <scope>NUCLEOTIDE SEQUENCE [LARGE SCALE GENOMIC DNA]</scope>
    <source>
        <strain evidence="3 4">XZZS9</strain>
    </source>
</reference>
<dbReference type="InterPro" id="IPR003848">
    <property type="entry name" value="DUF218"/>
</dbReference>
<protein>
    <submittedName>
        <fullName evidence="3">YdcF family protein</fullName>
    </submittedName>
</protein>
<dbReference type="Pfam" id="PF02698">
    <property type="entry name" value="DUF218"/>
    <property type="match status" value="1"/>
</dbReference>
<name>A0ABS5QEA1_9PROT</name>
<keyword evidence="1" id="KW-0472">Membrane</keyword>
<sequence>MAVLQGLLPALLLPPLLLAGLILLCGLLAWRGAAWAGLLAAICALGLFAMATPLVAGLLIASLERGVPMNQPAGDATAIIILGGDVAHGRAGDEPGSLTLERLRAGAALHRATGLPILVTGGVLGPGEPPLATLMARSLKDDFLIPVRWVEPRARDTRDNALLSAAMLRESGMGAALLVTHSWHMARAMEAFGRAGFPVYARPVRIEDRPRGSWSDLAPRPDRMAESWFALREWLGRLVYMLRDDPAEGVSAKFTDPPRPPRNSRQVAGIPVEFRWLTSCFLHTSHSCRKIEDAAA</sequence>
<dbReference type="RefSeq" id="WP_213670661.1">
    <property type="nucleotide sequence ID" value="NZ_JAHCDA010000002.1"/>
</dbReference>
<organism evidence="3 4">
    <name type="scientific">Roseococcus pinisoli</name>
    <dbReference type="NCBI Taxonomy" id="2835040"/>
    <lineage>
        <taxon>Bacteria</taxon>
        <taxon>Pseudomonadati</taxon>
        <taxon>Pseudomonadota</taxon>
        <taxon>Alphaproteobacteria</taxon>
        <taxon>Acetobacterales</taxon>
        <taxon>Roseomonadaceae</taxon>
        <taxon>Roseococcus</taxon>
    </lineage>
</organism>
<feature type="transmembrane region" description="Helical" evidence="1">
    <location>
        <begin position="7"/>
        <end position="30"/>
    </location>
</feature>
<keyword evidence="4" id="KW-1185">Reference proteome</keyword>